<dbReference type="Proteomes" id="UP000076580">
    <property type="component" value="Chromosome 03"/>
</dbReference>
<comment type="caution">
    <text evidence="2">The sequence shown here is derived from an EMBL/GenBank/DDBJ whole genome shotgun (WGS) entry which is preliminary data.</text>
</comment>
<feature type="compositionally biased region" description="Basic and acidic residues" evidence="1">
    <location>
        <begin position="1"/>
        <end position="18"/>
    </location>
</feature>
<evidence type="ECO:0000313" key="3">
    <source>
        <dbReference type="Proteomes" id="UP000076580"/>
    </source>
</evidence>
<gene>
    <name evidence="2" type="ORF">DCS_06309</name>
</gene>
<keyword evidence="3" id="KW-1185">Reference proteome</keyword>
<evidence type="ECO:0000313" key="2">
    <source>
        <dbReference type="EMBL" id="KYK54352.1"/>
    </source>
</evidence>
<dbReference type="RefSeq" id="XP_040653704.1">
    <property type="nucleotide sequence ID" value="XM_040803600.1"/>
</dbReference>
<feature type="region of interest" description="Disordered" evidence="1">
    <location>
        <begin position="1"/>
        <end position="109"/>
    </location>
</feature>
<feature type="compositionally biased region" description="Polar residues" evidence="1">
    <location>
        <begin position="45"/>
        <end position="56"/>
    </location>
</feature>
<organism evidence="2 3">
    <name type="scientific">Drechmeria coniospora</name>
    <name type="common">Nematophagous fungus</name>
    <name type="synonym">Meria coniospora</name>
    <dbReference type="NCBI Taxonomy" id="98403"/>
    <lineage>
        <taxon>Eukaryota</taxon>
        <taxon>Fungi</taxon>
        <taxon>Dikarya</taxon>
        <taxon>Ascomycota</taxon>
        <taxon>Pezizomycotina</taxon>
        <taxon>Sordariomycetes</taxon>
        <taxon>Hypocreomycetidae</taxon>
        <taxon>Hypocreales</taxon>
        <taxon>Ophiocordycipitaceae</taxon>
        <taxon>Drechmeria</taxon>
    </lineage>
</organism>
<dbReference type="AlphaFoldDB" id="A0A151GB66"/>
<dbReference type="GeneID" id="63718952"/>
<reference evidence="2 3" key="1">
    <citation type="journal article" date="2016" name="Sci. Rep.">
        <title>Insights into Adaptations to a Near-Obligate Nematode Endoparasitic Lifestyle from the Finished Genome of Drechmeria coniospora.</title>
        <authorList>
            <person name="Zhang L."/>
            <person name="Zhou Z."/>
            <person name="Guo Q."/>
            <person name="Fokkens L."/>
            <person name="Miskei M."/>
            <person name="Pocsi I."/>
            <person name="Zhang W."/>
            <person name="Chen M."/>
            <person name="Wang L."/>
            <person name="Sun Y."/>
            <person name="Donzelli B.G."/>
            <person name="Gibson D.M."/>
            <person name="Nelson D.R."/>
            <person name="Luo J.G."/>
            <person name="Rep M."/>
            <person name="Liu H."/>
            <person name="Yang S."/>
            <person name="Wang J."/>
            <person name="Krasnoff S.B."/>
            <person name="Xu Y."/>
            <person name="Molnar I."/>
            <person name="Lin M."/>
        </authorList>
    </citation>
    <scope>NUCLEOTIDE SEQUENCE [LARGE SCALE GENOMIC DNA]</scope>
    <source>
        <strain evidence="2 3">ARSEF 6962</strain>
    </source>
</reference>
<protein>
    <submittedName>
        <fullName evidence="2">Uncharacterized protein</fullName>
    </submittedName>
</protein>
<feature type="compositionally biased region" description="Polar residues" evidence="1">
    <location>
        <begin position="77"/>
        <end position="90"/>
    </location>
</feature>
<accession>A0A151GB66</accession>
<name>A0A151GB66_DRECN</name>
<dbReference type="InParanoid" id="A0A151GB66"/>
<evidence type="ECO:0000256" key="1">
    <source>
        <dbReference type="SAM" id="MobiDB-lite"/>
    </source>
</evidence>
<dbReference type="EMBL" id="LAYC01000003">
    <property type="protein sequence ID" value="KYK54352.1"/>
    <property type="molecule type" value="Genomic_DNA"/>
</dbReference>
<sequence>MASRKPDLRMTIPERDQPNGRPQLLQRNPRSPRFREDFDAPFSESVLNASRTTLATDASDGYPSSHYRNSFDADSHQPISASAMHTKTSFPSPLSPRLPRTVWPSTESSQQSTVATRIRDWARRSFYLPRNDSEKLIDGYALRNQSRTSKSTVVLSQADIASYANPDRCHQPAGAGASMNGSR</sequence>
<proteinExistence type="predicted"/>
<feature type="compositionally biased region" description="Low complexity" evidence="1">
    <location>
        <begin position="91"/>
        <end position="100"/>
    </location>
</feature>